<dbReference type="AlphaFoldDB" id="A0A2L0F1A1"/>
<proteinExistence type="predicted"/>
<organism evidence="2 3">
    <name type="scientific">Sorangium cellulosum</name>
    <name type="common">Polyangium cellulosum</name>
    <dbReference type="NCBI Taxonomy" id="56"/>
    <lineage>
        <taxon>Bacteria</taxon>
        <taxon>Pseudomonadati</taxon>
        <taxon>Myxococcota</taxon>
        <taxon>Polyangia</taxon>
        <taxon>Polyangiales</taxon>
        <taxon>Polyangiaceae</taxon>
        <taxon>Sorangium</taxon>
    </lineage>
</organism>
<keyword evidence="1" id="KW-0732">Signal</keyword>
<dbReference type="Pfam" id="PF05787">
    <property type="entry name" value="PhoX"/>
    <property type="match status" value="2"/>
</dbReference>
<protein>
    <submittedName>
        <fullName evidence="2">Translocation protein TolB</fullName>
    </submittedName>
</protein>
<accession>A0A2L0F1A1</accession>
<feature type="chain" id="PRO_5014927697" evidence="1">
    <location>
        <begin position="29"/>
        <end position="384"/>
    </location>
</feature>
<dbReference type="PROSITE" id="PS51318">
    <property type="entry name" value="TAT"/>
    <property type="match status" value="1"/>
</dbReference>
<feature type="signal peptide" evidence="1">
    <location>
        <begin position="1"/>
        <end position="28"/>
    </location>
</feature>
<evidence type="ECO:0000313" key="3">
    <source>
        <dbReference type="Proteomes" id="UP000238348"/>
    </source>
</evidence>
<dbReference type="Gene3D" id="2.120.10.30">
    <property type="entry name" value="TolB, C-terminal domain"/>
    <property type="match status" value="1"/>
</dbReference>
<dbReference type="EMBL" id="CP012673">
    <property type="protein sequence ID" value="AUX45316.1"/>
    <property type="molecule type" value="Genomic_DNA"/>
</dbReference>
<dbReference type="Pfam" id="PF07676">
    <property type="entry name" value="PD40"/>
    <property type="match status" value="1"/>
</dbReference>
<dbReference type="InterPro" id="IPR006311">
    <property type="entry name" value="TAT_signal"/>
</dbReference>
<dbReference type="Proteomes" id="UP000238348">
    <property type="component" value="Chromosome"/>
</dbReference>
<dbReference type="SUPFAM" id="SSF75011">
    <property type="entry name" value="3-carboxy-cis,cis-mucoante lactonizing enzyme"/>
    <property type="match status" value="1"/>
</dbReference>
<reference evidence="2 3" key="1">
    <citation type="submission" date="2015-09" db="EMBL/GenBank/DDBJ databases">
        <title>Sorangium comparison.</title>
        <authorList>
            <person name="Zaburannyi N."/>
            <person name="Bunk B."/>
            <person name="Overmann J."/>
            <person name="Mueller R."/>
        </authorList>
    </citation>
    <scope>NUCLEOTIDE SEQUENCE [LARGE SCALE GENOMIC DNA]</scope>
    <source>
        <strain evidence="2 3">So ce26</strain>
    </source>
</reference>
<dbReference type="SUPFAM" id="SSF63825">
    <property type="entry name" value="YWTD domain"/>
    <property type="match status" value="1"/>
</dbReference>
<dbReference type="OrthoDB" id="9801383at2"/>
<dbReference type="RefSeq" id="WP_104983712.1">
    <property type="nucleotide sequence ID" value="NZ_CP012673.1"/>
</dbReference>
<evidence type="ECO:0000256" key="1">
    <source>
        <dbReference type="SAM" id="SignalP"/>
    </source>
</evidence>
<sequence>MKRRDLLRTSAATAAFALGSGFWRHAFAAPARPGVSPYGPLAAAPDANGLRLPAGFTSRVLAITGLPVLGTSHIWHVAPDGGACFPLADGGWAYTSNSEVPVIGGAAMVRFDAGGRVVEARTLLSGTTSNCAGGPTPWGTWLSCEEWEGGNVFECYLDGRAAARRSGLGTFAHEAVAVDPSGRRLYLTEDRPNGRFYRFTPDRYPSLASGRLEAARVSWSSDGLGGTVSWVGVETWISAALNPFTSGRTTGFNGGEGCWYDDGVVYFTTKGDNRVWAYSPSGASLECIYSAELYPESPLRGVDNLVVSRSGDLFVAEDGDNMQLCLITPDRTVAPFLQVEGHAGSEITGPAFSPAGDRLYFSSQRGPGGHGVGVTFEVSGPFRR</sequence>
<gene>
    <name evidence="2" type="primary">tolB</name>
    <name evidence="2" type="ORF">SOCE26_067980</name>
</gene>
<dbReference type="InterPro" id="IPR011042">
    <property type="entry name" value="6-blade_b-propeller_TolB-like"/>
</dbReference>
<dbReference type="InterPro" id="IPR008557">
    <property type="entry name" value="PhoX"/>
</dbReference>
<dbReference type="InterPro" id="IPR011659">
    <property type="entry name" value="WD40"/>
</dbReference>
<dbReference type="PANTHER" id="PTHR35399">
    <property type="entry name" value="SLR8030 PROTEIN"/>
    <property type="match status" value="1"/>
</dbReference>
<dbReference type="PANTHER" id="PTHR35399:SF2">
    <property type="entry name" value="DUF839 DOMAIN-CONTAINING PROTEIN"/>
    <property type="match status" value="1"/>
</dbReference>
<evidence type="ECO:0000313" key="2">
    <source>
        <dbReference type="EMBL" id="AUX45316.1"/>
    </source>
</evidence>
<name>A0A2L0F1A1_SORCE</name>